<protein>
    <submittedName>
        <fullName evidence="2">DUF1330 domain-containing protein</fullName>
    </submittedName>
</protein>
<dbReference type="SUPFAM" id="SSF54909">
    <property type="entry name" value="Dimeric alpha+beta barrel"/>
    <property type="match status" value="1"/>
</dbReference>
<dbReference type="InterPro" id="IPR011008">
    <property type="entry name" value="Dimeric_a/b-barrel"/>
</dbReference>
<evidence type="ECO:0000313" key="2">
    <source>
        <dbReference type="EMBL" id="MBL6903130.1"/>
    </source>
</evidence>
<organism evidence="2 3">
    <name type="scientific">SAR86 cluster bacterium</name>
    <dbReference type="NCBI Taxonomy" id="2030880"/>
    <lineage>
        <taxon>Bacteria</taxon>
        <taxon>Pseudomonadati</taxon>
        <taxon>Pseudomonadota</taxon>
        <taxon>Gammaproteobacteria</taxon>
        <taxon>SAR86 cluster</taxon>
    </lineage>
</organism>
<feature type="domain" description="DUF1330" evidence="1">
    <location>
        <begin position="6"/>
        <end position="95"/>
    </location>
</feature>
<dbReference type="AlphaFoldDB" id="A0A937JAX2"/>
<dbReference type="Proteomes" id="UP000705230">
    <property type="component" value="Unassembled WGS sequence"/>
</dbReference>
<comment type="caution">
    <text evidence="2">The sequence shown here is derived from an EMBL/GenBank/DDBJ whole genome shotgun (WGS) entry which is preliminary data.</text>
</comment>
<name>A0A937JAX2_9GAMM</name>
<evidence type="ECO:0000259" key="1">
    <source>
        <dbReference type="Pfam" id="PF07045"/>
    </source>
</evidence>
<reference evidence="2" key="1">
    <citation type="submission" date="2020-10" db="EMBL/GenBank/DDBJ databases">
        <title>Microbiome of the Black Sea water column analyzed by genome centric metagenomics.</title>
        <authorList>
            <person name="Cabello-Yeves P.J."/>
            <person name="Callieri C."/>
            <person name="Picazo A."/>
            <person name="Mehrshad M."/>
            <person name="Haro-Moreno J.M."/>
            <person name="Roda-Garcia J."/>
            <person name="Dzembekova N."/>
            <person name="Slabakova V."/>
            <person name="Slabakova N."/>
            <person name="Moncheva S."/>
            <person name="Rodriguez-Valera F."/>
        </authorList>
    </citation>
    <scope>NUCLEOTIDE SEQUENCE</scope>
    <source>
        <strain evidence="2">BS30m-G43</strain>
    </source>
</reference>
<dbReference type="EMBL" id="JADHSG010000003">
    <property type="protein sequence ID" value="MBL6903130.1"/>
    <property type="molecule type" value="Genomic_DNA"/>
</dbReference>
<dbReference type="Gene3D" id="3.30.70.100">
    <property type="match status" value="1"/>
</dbReference>
<sequence length="105" mass="12054">MSDTPVYMIANLETHEDPSEYRKYEKGFFPILKKHGGSFITFDDNPKHLEGTEPRSGRMIIFQFPTEAAADAWFNDPEYQALSEYRRAGADTKSITMVHALPPRK</sequence>
<gene>
    <name evidence="2" type="ORF">ISR29_02905</name>
</gene>
<accession>A0A937JAX2</accession>
<dbReference type="PANTHER" id="PTHR41521">
    <property type="match status" value="1"/>
</dbReference>
<proteinExistence type="predicted"/>
<evidence type="ECO:0000313" key="3">
    <source>
        <dbReference type="Proteomes" id="UP000705230"/>
    </source>
</evidence>
<dbReference type="Pfam" id="PF07045">
    <property type="entry name" value="DUF1330"/>
    <property type="match status" value="1"/>
</dbReference>
<dbReference type="PANTHER" id="PTHR41521:SF4">
    <property type="entry name" value="BLR0684 PROTEIN"/>
    <property type="match status" value="1"/>
</dbReference>
<dbReference type="InterPro" id="IPR010753">
    <property type="entry name" value="DUF1330"/>
</dbReference>